<evidence type="ECO:0000313" key="2">
    <source>
        <dbReference type="EMBL" id="RVU45185.1"/>
    </source>
</evidence>
<dbReference type="PANTHER" id="PTHR30290">
    <property type="entry name" value="PERIPLASMIC BINDING COMPONENT OF ABC TRANSPORTER"/>
    <property type="match status" value="1"/>
</dbReference>
<proteinExistence type="predicted"/>
<dbReference type="PROSITE" id="PS51318">
    <property type="entry name" value="TAT"/>
    <property type="match status" value="1"/>
</dbReference>
<gene>
    <name evidence="2" type="ORF">EOE66_13625</name>
</gene>
<feature type="domain" description="Solute-binding protein family 5" evidence="1">
    <location>
        <begin position="130"/>
        <end position="508"/>
    </location>
</feature>
<dbReference type="Gene3D" id="3.10.105.10">
    <property type="entry name" value="Dipeptide-binding Protein, Domain 3"/>
    <property type="match status" value="1"/>
</dbReference>
<accession>A0A437REJ9</accession>
<reference evidence="2 3" key="1">
    <citation type="submission" date="2019-01" db="EMBL/GenBank/DDBJ databases">
        <authorList>
            <person name="Chen W.-M."/>
        </authorList>
    </citation>
    <scope>NUCLEOTIDE SEQUENCE [LARGE SCALE GENOMIC DNA]</scope>
    <source>
        <strain evidence="2 3">KYPY4</strain>
    </source>
</reference>
<dbReference type="InterPro" id="IPR006311">
    <property type="entry name" value="TAT_signal"/>
</dbReference>
<dbReference type="Pfam" id="PF00496">
    <property type="entry name" value="SBP_bac_5"/>
    <property type="match status" value="1"/>
</dbReference>
<dbReference type="PANTHER" id="PTHR30290:SF65">
    <property type="entry name" value="MONOACYL PHOSPHATIDYLINOSITOL TETRAMANNOSIDE-BINDING PROTEIN LPQW-RELATED"/>
    <property type="match status" value="1"/>
</dbReference>
<name>A0A437REJ9_9BURK</name>
<dbReference type="GO" id="GO:0043190">
    <property type="term" value="C:ATP-binding cassette (ABC) transporter complex"/>
    <property type="evidence" value="ECO:0007669"/>
    <property type="project" value="InterPro"/>
</dbReference>
<dbReference type="CDD" id="cd08513">
    <property type="entry name" value="PBP2_thermophilic_Hb8_like"/>
    <property type="match status" value="1"/>
</dbReference>
<protein>
    <submittedName>
        <fullName evidence="2">Peptide ABC transporter substrate-binding protein</fullName>
    </submittedName>
</protein>
<dbReference type="PIRSF" id="PIRSF002741">
    <property type="entry name" value="MppA"/>
    <property type="match status" value="1"/>
</dbReference>
<keyword evidence="3" id="KW-1185">Reference proteome</keyword>
<organism evidence="2 3">
    <name type="scientific">Rubrivivax rivuli</name>
    <dbReference type="NCBI Taxonomy" id="1862385"/>
    <lineage>
        <taxon>Bacteria</taxon>
        <taxon>Pseudomonadati</taxon>
        <taxon>Pseudomonadota</taxon>
        <taxon>Betaproteobacteria</taxon>
        <taxon>Burkholderiales</taxon>
        <taxon>Sphaerotilaceae</taxon>
        <taxon>Rubrivivax</taxon>
    </lineage>
</organism>
<dbReference type="AlphaFoldDB" id="A0A437REJ9"/>
<dbReference type="GO" id="GO:0015833">
    <property type="term" value="P:peptide transport"/>
    <property type="evidence" value="ECO:0007669"/>
    <property type="project" value="TreeGrafter"/>
</dbReference>
<dbReference type="OrthoDB" id="9801799at2"/>
<dbReference type="InterPro" id="IPR030678">
    <property type="entry name" value="Peptide/Ni-bd"/>
</dbReference>
<dbReference type="Gene3D" id="3.40.190.10">
    <property type="entry name" value="Periplasmic binding protein-like II"/>
    <property type="match status" value="1"/>
</dbReference>
<dbReference type="InterPro" id="IPR039424">
    <property type="entry name" value="SBP_5"/>
</dbReference>
<dbReference type="SUPFAM" id="SSF53850">
    <property type="entry name" value="Periplasmic binding protein-like II"/>
    <property type="match status" value="1"/>
</dbReference>
<dbReference type="GO" id="GO:0030288">
    <property type="term" value="C:outer membrane-bounded periplasmic space"/>
    <property type="evidence" value="ECO:0007669"/>
    <property type="project" value="UniProtKB-ARBA"/>
</dbReference>
<dbReference type="RefSeq" id="WP_128229287.1">
    <property type="nucleotide sequence ID" value="NZ_SACR01000004.1"/>
</dbReference>
<dbReference type="EMBL" id="SACR01000004">
    <property type="protein sequence ID" value="RVU45185.1"/>
    <property type="molecule type" value="Genomic_DNA"/>
</dbReference>
<dbReference type="Proteomes" id="UP000285575">
    <property type="component" value="Unassembled WGS sequence"/>
</dbReference>
<comment type="caution">
    <text evidence="2">The sequence shown here is derived from an EMBL/GenBank/DDBJ whole genome shotgun (WGS) entry which is preliminary data.</text>
</comment>
<dbReference type="InterPro" id="IPR000914">
    <property type="entry name" value="SBP_5_dom"/>
</dbReference>
<evidence type="ECO:0000259" key="1">
    <source>
        <dbReference type="Pfam" id="PF00496"/>
    </source>
</evidence>
<evidence type="ECO:0000313" key="3">
    <source>
        <dbReference type="Proteomes" id="UP000285575"/>
    </source>
</evidence>
<sequence>MSDSNCAANEATLRTWLAQVQSGQLPRRAFVQRLAGFGIAAPLAGLMLWDAGVAQAQPADGFKPTQRGGGGLLRLLEWQGPTLLNPHFATGLKDNTGARIFYEPLAEFDAEGNLSPVLAAEVPSRANGGLAADGKSVVWKLKRGVTWHDGQPFTADDVVFNWQYATDPATAAVTAGNYEGLKMEKVDTHTVRVVFDRPRPFWPGQYAGVFLIPRHLFAAYSGNKSREAPNNNRPVGTGPYTFVEFRPADLLRGALNRNYHLPNRPYFDSLELKAGGDATSAARAVLQTGDYDFAGGLSLPEDVLVRLETAGKGRLHIATGSATQAIYLNFTDPAQTVDGERSHAKTRHPIFSEAPVREAIGHLIDRAGIQRFIYGRQGQATSNFVNNPARYRSPLPAPEYNIEKAKALLDAAGWKPGPDGVRVKNGRKLNLLFQGAVVATSQSTQAVVKQAAGKAGIQLELKAVPSSVFFSSDTGNPDTYGKFYADMQTYNWTVSNPDPENLMQCFVSWEVASQANKWLGQNMVRWQNAEYDTLYRTAQSELDPVKRAALFIRMNDLVVKDGYVIPLLARNQVAAMALKLVAPLSPWRNHMASLAYWHKAG</sequence>
<dbReference type="GO" id="GO:1904680">
    <property type="term" value="F:peptide transmembrane transporter activity"/>
    <property type="evidence" value="ECO:0007669"/>
    <property type="project" value="TreeGrafter"/>
</dbReference>